<name>A0A150RJH8_SORCE</name>
<dbReference type="EMBL" id="JEMB01002534">
    <property type="protein sequence ID" value="KYF80454.1"/>
    <property type="molecule type" value="Genomic_DNA"/>
</dbReference>
<sequence>MRKSWYENLDAGASEYDYGAILLKPTDIRSGQLQRSTIPYAFIEDGELDEGQVTVTVTGYAIAGYPQAPDDNFPPERRRMCSDTKALLGREANLLFYRASTVQGQSGSPVCLIRDGQQVCGIGIHTGYASKLGRRDAPDANVAVRISRDMKAELSTMFEAVESGSGDEWVKERWDEA</sequence>
<gene>
    <name evidence="1" type="ORF">BE17_39070</name>
</gene>
<dbReference type="InterPro" id="IPR009003">
    <property type="entry name" value="Peptidase_S1_PA"/>
</dbReference>
<reference evidence="1 2" key="1">
    <citation type="submission" date="2014-02" db="EMBL/GenBank/DDBJ databases">
        <title>The small core and large imbalanced accessory genome model reveals a collaborative survival strategy of Sorangium cellulosum strains in nature.</title>
        <authorList>
            <person name="Han K."/>
            <person name="Peng R."/>
            <person name="Blom J."/>
            <person name="Li Y.-Z."/>
        </authorList>
    </citation>
    <scope>NUCLEOTIDE SEQUENCE [LARGE SCALE GENOMIC DNA]</scope>
    <source>
        <strain evidence="1 2">So0011-07</strain>
    </source>
</reference>
<organism evidence="1 2">
    <name type="scientific">Sorangium cellulosum</name>
    <name type="common">Polyangium cellulosum</name>
    <dbReference type="NCBI Taxonomy" id="56"/>
    <lineage>
        <taxon>Bacteria</taxon>
        <taxon>Pseudomonadati</taxon>
        <taxon>Myxococcota</taxon>
        <taxon>Polyangia</taxon>
        <taxon>Polyangiales</taxon>
        <taxon>Polyangiaceae</taxon>
        <taxon>Sorangium</taxon>
    </lineage>
</organism>
<dbReference type="Proteomes" id="UP000075635">
    <property type="component" value="Unassembled WGS sequence"/>
</dbReference>
<dbReference type="SUPFAM" id="SSF50494">
    <property type="entry name" value="Trypsin-like serine proteases"/>
    <property type="match status" value="1"/>
</dbReference>
<proteinExistence type="predicted"/>
<comment type="caution">
    <text evidence="1">The sequence shown here is derived from an EMBL/GenBank/DDBJ whole genome shotgun (WGS) entry which is preliminary data.</text>
</comment>
<evidence type="ECO:0000313" key="2">
    <source>
        <dbReference type="Proteomes" id="UP000075635"/>
    </source>
</evidence>
<evidence type="ECO:0008006" key="3">
    <source>
        <dbReference type="Google" id="ProtNLM"/>
    </source>
</evidence>
<evidence type="ECO:0000313" key="1">
    <source>
        <dbReference type="EMBL" id="KYF80454.1"/>
    </source>
</evidence>
<protein>
    <recommendedName>
        <fullName evidence="3">Serine protease</fullName>
    </recommendedName>
</protein>
<dbReference type="InterPro" id="IPR043504">
    <property type="entry name" value="Peptidase_S1_PA_chymotrypsin"/>
</dbReference>
<dbReference type="AlphaFoldDB" id="A0A150RJH8"/>
<dbReference type="Gene3D" id="2.40.10.10">
    <property type="entry name" value="Trypsin-like serine proteases"/>
    <property type="match status" value="1"/>
</dbReference>
<accession>A0A150RJH8</accession>